<feature type="compositionally biased region" description="Pro residues" evidence="1">
    <location>
        <begin position="177"/>
        <end position="186"/>
    </location>
</feature>
<dbReference type="PANTHER" id="PTHR35752">
    <property type="entry name" value="G-PROTEIN COUPLED RECEPTOR"/>
    <property type="match status" value="1"/>
</dbReference>
<evidence type="ECO:0008006" key="4">
    <source>
        <dbReference type="Google" id="ProtNLM"/>
    </source>
</evidence>
<evidence type="ECO:0000256" key="2">
    <source>
        <dbReference type="SAM" id="Phobius"/>
    </source>
</evidence>
<keyword evidence="2" id="KW-0472">Membrane</keyword>
<dbReference type="OMA" id="WICYTQE"/>
<organism evidence="3">
    <name type="scientific">Triticum urartu</name>
    <name type="common">Red wild einkorn</name>
    <name type="synonym">Crithodium urartu</name>
    <dbReference type="NCBI Taxonomy" id="4572"/>
    <lineage>
        <taxon>Eukaryota</taxon>
        <taxon>Viridiplantae</taxon>
        <taxon>Streptophyta</taxon>
        <taxon>Embryophyta</taxon>
        <taxon>Tracheophyta</taxon>
        <taxon>Spermatophyta</taxon>
        <taxon>Magnoliopsida</taxon>
        <taxon>Liliopsida</taxon>
        <taxon>Poales</taxon>
        <taxon>Poaceae</taxon>
        <taxon>BOP clade</taxon>
        <taxon>Pooideae</taxon>
        <taxon>Triticodae</taxon>
        <taxon>Triticeae</taxon>
        <taxon>Triticinae</taxon>
        <taxon>Triticum</taxon>
    </lineage>
</organism>
<evidence type="ECO:0000256" key="1">
    <source>
        <dbReference type="SAM" id="MobiDB-lite"/>
    </source>
</evidence>
<feature type="region of interest" description="Disordered" evidence="1">
    <location>
        <begin position="163"/>
        <end position="186"/>
    </location>
</feature>
<proteinExistence type="predicted"/>
<name>M8A5P6_TRIUA</name>
<dbReference type="STRING" id="4572.M8A5P6"/>
<feature type="transmembrane region" description="Helical" evidence="2">
    <location>
        <begin position="78"/>
        <end position="102"/>
    </location>
</feature>
<gene>
    <name evidence="3" type="ORF">TRIUR3_03819</name>
</gene>
<dbReference type="PANTHER" id="PTHR35752:SF1">
    <property type="entry name" value="G-PROTEIN COUPLED RECEPTOR"/>
    <property type="match status" value="1"/>
</dbReference>
<accession>M8A5P6</accession>
<dbReference type="AlphaFoldDB" id="M8A5P6"/>
<keyword evidence="2" id="KW-0812">Transmembrane</keyword>
<dbReference type="EMBL" id="KD166789">
    <property type="protein sequence ID" value="EMS55764.1"/>
    <property type="molecule type" value="Genomic_DNA"/>
</dbReference>
<protein>
    <recommendedName>
        <fullName evidence="4">Transmembrane protein</fullName>
    </recommendedName>
</protein>
<reference evidence="3" key="1">
    <citation type="journal article" date="2013" name="Nature">
        <title>Draft genome of the wheat A-genome progenitor Triticum urartu.</title>
        <authorList>
            <person name="Ling H.Q."/>
            <person name="Zhao S."/>
            <person name="Liu D."/>
            <person name="Wang J."/>
            <person name="Sun H."/>
            <person name="Zhang C."/>
            <person name="Fan H."/>
            <person name="Li D."/>
            <person name="Dong L."/>
            <person name="Tao Y."/>
            <person name="Gao C."/>
            <person name="Wu H."/>
            <person name="Li Y."/>
            <person name="Cui Y."/>
            <person name="Guo X."/>
            <person name="Zheng S."/>
            <person name="Wang B."/>
            <person name="Yu K."/>
            <person name="Liang Q."/>
            <person name="Yang W."/>
            <person name="Lou X."/>
            <person name="Chen J."/>
            <person name="Feng M."/>
            <person name="Jian J."/>
            <person name="Zhang X."/>
            <person name="Luo G."/>
            <person name="Jiang Y."/>
            <person name="Liu J."/>
            <person name="Wang Z."/>
            <person name="Sha Y."/>
            <person name="Zhang B."/>
            <person name="Wu H."/>
            <person name="Tang D."/>
            <person name="Shen Q."/>
            <person name="Xue P."/>
            <person name="Zou S."/>
            <person name="Wang X."/>
            <person name="Liu X."/>
            <person name="Wang F."/>
            <person name="Yang Y."/>
            <person name="An X."/>
            <person name="Dong Z."/>
            <person name="Zhang K."/>
            <person name="Zhang X."/>
            <person name="Luo M.C."/>
            <person name="Dvorak J."/>
            <person name="Tong Y."/>
            <person name="Wang J."/>
            <person name="Yang H."/>
            <person name="Li Z."/>
            <person name="Wang D."/>
            <person name="Zhang A."/>
            <person name="Wang J."/>
        </authorList>
    </citation>
    <scope>NUCLEOTIDE SEQUENCE</scope>
</reference>
<keyword evidence="2" id="KW-1133">Transmembrane helix</keyword>
<evidence type="ECO:0000313" key="3">
    <source>
        <dbReference type="EMBL" id="EMS55764.1"/>
    </source>
</evidence>
<dbReference type="eggNOG" id="ENOG502QS4W">
    <property type="taxonomic scope" value="Eukaryota"/>
</dbReference>
<sequence>MSFPSEQIHVSLYLSAMSSFADLVGKPTFRVNPMKGLDVMLTGSGANGAVPTALSPTVLNVNWICYTQEKESDSMRGWATFGIISCIFIVFSSLLCCGGFIYRSRVEHQDGLHALPGMTTVSAFLDASAVTARPEDQSFPWSNTTGNESCDDAFKKGASFVAASPSEDRSGFHPGQHSPPPDATSR</sequence>